<dbReference type="SMART" id="SM01371">
    <property type="entry name" value="TFIIA"/>
    <property type="match status" value="1"/>
</dbReference>
<proteinExistence type="inferred from homology"/>
<evidence type="ECO:0000256" key="5">
    <source>
        <dbReference type="SAM" id="MobiDB-lite"/>
    </source>
</evidence>
<dbReference type="Pfam" id="PF03153">
    <property type="entry name" value="TFIIA"/>
    <property type="match status" value="2"/>
</dbReference>
<gene>
    <name evidence="6" type="ORF">GOP47_0014330</name>
</gene>
<organism evidence="6 7">
    <name type="scientific">Adiantum capillus-veneris</name>
    <name type="common">Maidenhair fern</name>
    <dbReference type="NCBI Taxonomy" id="13818"/>
    <lineage>
        <taxon>Eukaryota</taxon>
        <taxon>Viridiplantae</taxon>
        <taxon>Streptophyta</taxon>
        <taxon>Embryophyta</taxon>
        <taxon>Tracheophyta</taxon>
        <taxon>Polypodiopsida</taxon>
        <taxon>Polypodiidae</taxon>
        <taxon>Polypodiales</taxon>
        <taxon>Pteridineae</taxon>
        <taxon>Pteridaceae</taxon>
        <taxon>Vittarioideae</taxon>
        <taxon>Adiantum</taxon>
    </lineage>
</organism>
<feature type="region of interest" description="Disordered" evidence="5">
    <location>
        <begin position="266"/>
        <end position="330"/>
    </location>
</feature>
<evidence type="ECO:0000256" key="1">
    <source>
        <dbReference type="ARBA" id="ARBA00004123"/>
    </source>
</evidence>
<dbReference type="Gene3D" id="1.10.287.100">
    <property type="match status" value="1"/>
</dbReference>
<comment type="subcellular location">
    <subcellularLocation>
        <location evidence="1">Nucleus</location>
    </subcellularLocation>
</comment>
<accession>A0A9D4UM30</accession>
<protein>
    <submittedName>
        <fullName evidence="6">Uncharacterized protein</fullName>
    </submittedName>
</protein>
<dbReference type="OrthoDB" id="6275927at2759"/>
<feature type="compositionally biased region" description="Acidic residues" evidence="5">
    <location>
        <begin position="275"/>
        <end position="290"/>
    </location>
</feature>
<keyword evidence="4" id="KW-0539">Nucleus</keyword>
<dbReference type="PANTHER" id="PTHR12694:SF8">
    <property type="entry name" value="TRANSCRIPTION INITIATION FACTOR IIA SUBUNIT 1"/>
    <property type="match status" value="1"/>
</dbReference>
<dbReference type="GO" id="GO:0006367">
    <property type="term" value="P:transcription initiation at RNA polymerase II promoter"/>
    <property type="evidence" value="ECO:0007669"/>
    <property type="project" value="InterPro"/>
</dbReference>
<dbReference type="Gene3D" id="2.30.18.10">
    <property type="entry name" value="Transcription factor IIA (TFIIA), beta-barrel domain"/>
    <property type="match status" value="1"/>
</dbReference>
<dbReference type="InterPro" id="IPR009088">
    <property type="entry name" value="TFIIA_b-brl"/>
</dbReference>
<evidence type="ECO:0000313" key="7">
    <source>
        <dbReference type="Proteomes" id="UP000886520"/>
    </source>
</evidence>
<evidence type="ECO:0000313" key="6">
    <source>
        <dbReference type="EMBL" id="KAI5069987.1"/>
    </source>
</evidence>
<keyword evidence="7" id="KW-1185">Reference proteome</keyword>
<sequence>MERSAQAMPSSLANFYGSVVQDVIHNLRSEFEAEGVDESVLDELQTLWESKLKSANVLPADYRRPICSPKLNLNANPAYEGEGWTPTVDNVFAETPGIVNTPGIVHTPGIVNTPSIVNTPGQGLMSSLPTPLLSTSEKHGNFSYDGSRQLPGNTVGHSLDFMAPPPSMPRETNLFDMNVVYVENGDDMYGYPQNEPPETKDYMDLSASNKRKRDYYSFQQLDGAADIVSTGQCEERRIADEIIAKNLEYKNDKSCLMISQLDGIDDNYNDHVTEEDYNLPGEEDPADVLDGDIKPVKEEGGDSEGSEPPLNEDDDDDVDDFNDNDQQSTTDNLVVAQFEKVTKVKGKWKCILKDGIMQLNKKDYLFSKANGEPTPCESKKKHRPSHTVNVTWKTIKFV</sequence>
<dbReference type="AlphaFoldDB" id="A0A9D4UM30"/>
<evidence type="ECO:0000256" key="4">
    <source>
        <dbReference type="ARBA" id="ARBA00023242"/>
    </source>
</evidence>
<dbReference type="PANTHER" id="PTHR12694">
    <property type="entry name" value="TRANSCRIPTION INITIATION FACTOR IIA SUBUNIT 1"/>
    <property type="match status" value="1"/>
</dbReference>
<dbReference type="InterPro" id="IPR004855">
    <property type="entry name" value="TFIIA_asu/bsu"/>
</dbReference>
<dbReference type="Proteomes" id="UP000886520">
    <property type="component" value="Chromosome 14"/>
</dbReference>
<evidence type="ECO:0000256" key="2">
    <source>
        <dbReference type="ARBA" id="ARBA00010059"/>
    </source>
</evidence>
<dbReference type="GO" id="GO:0005672">
    <property type="term" value="C:transcription factor TFIIA complex"/>
    <property type="evidence" value="ECO:0007669"/>
    <property type="project" value="InterPro"/>
</dbReference>
<evidence type="ECO:0000256" key="3">
    <source>
        <dbReference type="ARBA" id="ARBA00023163"/>
    </source>
</evidence>
<comment type="caution">
    <text evidence="6">The sequence shown here is derived from an EMBL/GenBank/DDBJ whole genome shotgun (WGS) entry which is preliminary data.</text>
</comment>
<dbReference type="CDD" id="cd07976">
    <property type="entry name" value="TFIIA_alpha_beta_like"/>
    <property type="match status" value="1"/>
</dbReference>
<comment type="similarity">
    <text evidence="2">Belongs to the TFIIA subunit 1 family.</text>
</comment>
<dbReference type="SUPFAM" id="SSF47396">
    <property type="entry name" value="Transcription factor IIA (TFIIA), alpha-helical domain"/>
    <property type="match status" value="1"/>
</dbReference>
<dbReference type="EMBL" id="JABFUD020000014">
    <property type="protein sequence ID" value="KAI5069987.1"/>
    <property type="molecule type" value="Genomic_DNA"/>
</dbReference>
<reference evidence="6" key="1">
    <citation type="submission" date="2021-01" db="EMBL/GenBank/DDBJ databases">
        <title>Adiantum capillus-veneris genome.</title>
        <authorList>
            <person name="Fang Y."/>
            <person name="Liao Q."/>
        </authorList>
    </citation>
    <scope>NUCLEOTIDE SEQUENCE</scope>
    <source>
        <strain evidence="6">H3</strain>
        <tissue evidence="6">Leaf</tissue>
    </source>
</reference>
<feature type="compositionally biased region" description="Basic and acidic residues" evidence="5">
    <location>
        <begin position="291"/>
        <end position="300"/>
    </location>
</feature>
<keyword evidence="3" id="KW-0804">Transcription</keyword>
<feature type="compositionally biased region" description="Acidic residues" evidence="5">
    <location>
        <begin position="301"/>
        <end position="323"/>
    </location>
</feature>
<dbReference type="SUPFAM" id="SSF50784">
    <property type="entry name" value="Transcription factor IIA (TFIIA), beta-barrel domain"/>
    <property type="match status" value="1"/>
</dbReference>
<name>A0A9D4UM30_ADICA</name>